<feature type="transmembrane region" description="Helical" evidence="2">
    <location>
        <begin position="35"/>
        <end position="56"/>
    </location>
</feature>
<evidence type="ECO:0000313" key="3">
    <source>
        <dbReference type="EMBL" id="KPV42635.1"/>
    </source>
</evidence>
<evidence type="ECO:0000313" key="4">
    <source>
        <dbReference type="Proteomes" id="UP000050482"/>
    </source>
</evidence>
<organism evidence="3 4">
    <name type="scientific">Alicyclobacillus ferrooxydans</name>
    <dbReference type="NCBI Taxonomy" id="471514"/>
    <lineage>
        <taxon>Bacteria</taxon>
        <taxon>Bacillati</taxon>
        <taxon>Bacillota</taxon>
        <taxon>Bacilli</taxon>
        <taxon>Bacillales</taxon>
        <taxon>Alicyclobacillaceae</taxon>
        <taxon>Alicyclobacillus</taxon>
    </lineage>
</organism>
<dbReference type="Gene3D" id="1.10.4030.10">
    <property type="entry name" value="Porin chaperone SurA, peptide-binding domain"/>
    <property type="match status" value="1"/>
</dbReference>
<evidence type="ECO:0000256" key="2">
    <source>
        <dbReference type="SAM" id="Phobius"/>
    </source>
</evidence>
<dbReference type="RefSeq" id="WP_054970332.1">
    <property type="nucleotide sequence ID" value="NZ_LJCO01000072.1"/>
</dbReference>
<dbReference type="InterPro" id="IPR027304">
    <property type="entry name" value="Trigger_fact/SurA_dom_sf"/>
</dbReference>
<feature type="region of interest" description="Disordered" evidence="1">
    <location>
        <begin position="238"/>
        <end position="259"/>
    </location>
</feature>
<keyword evidence="2" id="KW-0472">Membrane</keyword>
<dbReference type="PANTHER" id="PTHR47245:SF2">
    <property type="entry name" value="PEPTIDYL-PROLYL CIS-TRANS ISOMERASE HP_0175-RELATED"/>
    <property type="match status" value="1"/>
</dbReference>
<evidence type="ECO:0000256" key="1">
    <source>
        <dbReference type="SAM" id="MobiDB-lite"/>
    </source>
</evidence>
<keyword evidence="2" id="KW-0812">Transmembrane</keyword>
<comment type="caution">
    <text evidence="3">The sequence shown here is derived from an EMBL/GenBank/DDBJ whole genome shotgun (WGS) entry which is preliminary data.</text>
</comment>
<gene>
    <name evidence="3" type="ORF">AN477_16835</name>
</gene>
<feature type="region of interest" description="Disordered" evidence="1">
    <location>
        <begin position="1"/>
        <end position="25"/>
    </location>
</feature>
<reference evidence="3 4" key="1">
    <citation type="submission" date="2015-09" db="EMBL/GenBank/DDBJ databases">
        <title>Draft genome sequence of Alicyclobacillus ferrooxydans DSM 22381.</title>
        <authorList>
            <person name="Hemp J."/>
        </authorList>
    </citation>
    <scope>NUCLEOTIDE SEQUENCE [LARGE SCALE GENOMIC DNA]</scope>
    <source>
        <strain evidence="3 4">TC-34</strain>
    </source>
</reference>
<dbReference type="PATRIC" id="fig|471514.4.peg.1225"/>
<name>A0A0P9CZR9_9BACL</name>
<keyword evidence="4" id="KW-1185">Reference proteome</keyword>
<proteinExistence type="predicted"/>
<dbReference type="STRING" id="471514.AN477_16835"/>
<accession>A0A0P9CZR9</accession>
<evidence type="ECO:0008006" key="5">
    <source>
        <dbReference type="Google" id="ProtNLM"/>
    </source>
</evidence>
<dbReference type="AlphaFoldDB" id="A0A0P9CZR9"/>
<dbReference type="Pfam" id="PF13624">
    <property type="entry name" value="SurA_N_3"/>
    <property type="match status" value="1"/>
</dbReference>
<dbReference type="EMBL" id="LJCO01000072">
    <property type="protein sequence ID" value="KPV42635.1"/>
    <property type="molecule type" value="Genomic_DNA"/>
</dbReference>
<keyword evidence="2" id="KW-1133">Transmembrane helix</keyword>
<dbReference type="Proteomes" id="UP000050482">
    <property type="component" value="Unassembled WGS sequence"/>
</dbReference>
<sequence>MSNTEDKSTELQTEQDVQNNISEQGPVSRKPLDKLWLVLAGGIGGAVIVGAVWGLIAHGQQNDPLVATVGAHQIHQSDFEAQMESMAGQQTLQQMIDNQLIKDGAKAQNITATQQDISTALQNLESQYGISSSAQLTQFLQTNGITQTQLNDILTVNVLEQKLSEQGITVTNTEIQNYYNQNKASFTPQGAKTPEPLSMVKSQIEQQIKQSKAVPSTQLLANLAKKEKVTIYNTKYSSIQTQLENPTPPPTPTNSVSGP</sequence>
<feature type="compositionally biased region" description="Polar residues" evidence="1">
    <location>
        <begin position="10"/>
        <end position="25"/>
    </location>
</feature>
<dbReference type="InterPro" id="IPR050245">
    <property type="entry name" value="PrsA_foldase"/>
</dbReference>
<dbReference type="SUPFAM" id="SSF109998">
    <property type="entry name" value="Triger factor/SurA peptide-binding domain-like"/>
    <property type="match status" value="1"/>
</dbReference>
<protein>
    <recommendedName>
        <fullName evidence="5">SurA N-terminal domain-containing protein</fullName>
    </recommendedName>
</protein>
<dbReference type="PANTHER" id="PTHR47245">
    <property type="entry name" value="PEPTIDYLPROLYL ISOMERASE"/>
    <property type="match status" value="1"/>
</dbReference>